<dbReference type="PANTHER" id="PTHR30329">
    <property type="entry name" value="STATOR ELEMENT OF FLAGELLAR MOTOR COMPLEX"/>
    <property type="match status" value="1"/>
</dbReference>
<gene>
    <name evidence="5" type="ORF">ACFO6W_10620</name>
</gene>
<evidence type="ECO:0000313" key="6">
    <source>
        <dbReference type="Proteomes" id="UP001596023"/>
    </source>
</evidence>
<evidence type="ECO:0000259" key="4">
    <source>
        <dbReference type="PROSITE" id="PS51123"/>
    </source>
</evidence>
<name>A0ABV9KWW1_9BACT</name>
<reference evidence="6" key="1">
    <citation type="journal article" date="2019" name="Int. J. Syst. Evol. Microbiol.">
        <title>The Global Catalogue of Microorganisms (GCM) 10K type strain sequencing project: providing services to taxonomists for standard genome sequencing and annotation.</title>
        <authorList>
            <consortium name="The Broad Institute Genomics Platform"/>
            <consortium name="The Broad Institute Genome Sequencing Center for Infectious Disease"/>
            <person name="Wu L."/>
            <person name="Ma J."/>
        </authorList>
    </citation>
    <scope>NUCLEOTIDE SEQUENCE [LARGE SCALE GENOMIC DNA]</scope>
    <source>
        <strain evidence="6">CCUG 66188</strain>
    </source>
</reference>
<dbReference type="InterPro" id="IPR050330">
    <property type="entry name" value="Bact_OuterMem_StrucFunc"/>
</dbReference>
<dbReference type="InterPro" id="IPR006665">
    <property type="entry name" value="OmpA-like"/>
</dbReference>
<proteinExistence type="predicted"/>
<dbReference type="Pfam" id="PF00691">
    <property type="entry name" value="OmpA"/>
    <property type="match status" value="1"/>
</dbReference>
<dbReference type="PANTHER" id="PTHR30329:SF21">
    <property type="entry name" value="LIPOPROTEIN YIAD-RELATED"/>
    <property type="match status" value="1"/>
</dbReference>
<dbReference type="CDD" id="cd07185">
    <property type="entry name" value="OmpA_C-like"/>
    <property type="match status" value="1"/>
</dbReference>
<keyword evidence="6" id="KW-1185">Reference proteome</keyword>
<comment type="caution">
    <text evidence="5">The sequence shown here is derived from an EMBL/GenBank/DDBJ whole genome shotgun (WGS) entry which is preliminary data.</text>
</comment>
<dbReference type="Gene3D" id="3.30.1330.60">
    <property type="entry name" value="OmpA-like domain"/>
    <property type="match status" value="1"/>
</dbReference>
<dbReference type="RefSeq" id="WP_379996154.1">
    <property type="nucleotide sequence ID" value="NZ_JBHSGN010000067.1"/>
</dbReference>
<evidence type="ECO:0000256" key="2">
    <source>
        <dbReference type="SAM" id="MobiDB-lite"/>
    </source>
</evidence>
<protein>
    <submittedName>
        <fullName evidence="5">OmpA family protein</fullName>
    </submittedName>
</protein>
<accession>A0ABV9KWW1</accession>
<feature type="region of interest" description="Disordered" evidence="2">
    <location>
        <begin position="84"/>
        <end position="109"/>
    </location>
</feature>
<evidence type="ECO:0000313" key="5">
    <source>
        <dbReference type="EMBL" id="MFC4674151.1"/>
    </source>
</evidence>
<keyword evidence="1" id="KW-0472">Membrane</keyword>
<dbReference type="Proteomes" id="UP001596023">
    <property type="component" value="Unassembled WGS sequence"/>
</dbReference>
<dbReference type="SUPFAM" id="SSF103088">
    <property type="entry name" value="OmpA-like"/>
    <property type="match status" value="1"/>
</dbReference>
<sequence>MKIRFLLLPILFWVLTFSLSAQNNKVKDPCNCETSRDSVLLQLNSGEEVIVVKRSAQQLNVSQSNMAKRRKYFDCPDILAPPAPQPEAPKIEVTPPTLSQTPAPEPPVRRQPFFLPDPVFFRINKWVIDESEWSKIELAVNYLNTNPGSTVVVTGYADKKTGNAAINLRLSKERSNAVAKALEEKYGINKNRISVNWKGDGLQPFELDNDKNRAVLFLINP</sequence>
<dbReference type="PROSITE" id="PS51123">
    <property type="entry name" value="OMPA_2"/>
    <property type="match status" value="1"/>
</dbReference>
<organism evidence="5 6">
    <name type="scientific">Dysgonomonas termitidis</name>
    <dbReference type="NCBI Taxonomy" id="1516126"/>
    <lineage>
        <taxon>Bacteria</taxon>
        <taxon>Pseudomonadati</taxon>
        <taxon>Bacteroidota</taxon>
        <taxon>Bacteroidia</taxon>
        <taxon>Bacteroidales</taxon>
        <taxon>Dysgonomonadaceae</taxon>
        <taxon>Dysgonomonas</taxon>
    </lineage>
</organism>
<feature type="chain" id="PRO_5046634944" evidence="3">
    <location>
        <begin position="22"/>
        <end position="221"/>
    </location>
</feature>
<keyword evidence="3" id="KW-0732">Signal</keyword>
<feature type="domain" description="OmpA-like" evidence="4">
    <location>
        <begin position="108"/>
        <end position="221"/>
    </location>
</feature>
<evidence type="ECO:0000256" key="3">
    <source>
        <dbReference type="SAM" id="SignalP"/>
    </source>
</evidence>
<dbReference type="EMBL" id="JBHSGN010000067">
    <property type="protein sequence ID" value="MFC4674151.1"/>
    <property type="molecule type" value="Genomic_DNA"/>
</dbReference>
<dbReference type="InterPro" id="IPR036737">
    <property type="entry name" value="OmpA-like_sf"/>
</dbReference>
<evidence type="ECO:0000256" key="1">
    <source>
        <dbReference type="PROSITE-ProRule" id="PRU00473"/>
    </source>
</evidence>
<feature type="signal peptide" evidence="3">
    <location>
        <begin position="1"/>
        <end position="21"/>
    </location>
</feature>